<dbReference type="Proteomes" id="UP000494165">
    <property type="component" value="Unassembled WGS sequence"/>
</dbReference>
<dbReference type="CDD" id="cd00086">
    <property type="entry name" value="homeodomain"/>
    <property type="match status" value="1"/>
</dbReference>
<dbReference type="GO" id="GO:0005634">
    <property type="term" value="C:nucleus"/>
    <property type="evidence" value="ECO:0007669"/>
    <property type="project" value="UniProtKB-SubCell"/>
</dbReference>
<feature type="region of interest" description="Disordered" evidence="8">
    <location>
        <begin position="68"/>
        <end position="158"/>
    </location>
</feature>
<name>A0A8S1C8J9_9INSE</name>
<evidence type="ECO:0000259" key="9">
    <source>
        <dbReference type="PROSITE" id="PS50071"/>
    </source>
</evidence>
<feature type="domain" description="Homeobox" evidence="9">
    <location>
        <begin position="153"/>
        <end position="213"/>
    </location>
</feature>
<dbReference type="PRINTS" id="PR00024">
    <property type="entry name" value="HOMEOBOX"/>
</dbReference>
<dbReference type="GO" id="GO:0000977">
    <property type="term" value="F:RNA polymerase II transcription regulatory region sequence-specific DNA binding"/>
    <property type="evidence" value="ECO:0007669"/>
    <property type="project" value="TreeGrafter"/>
</dbReference>
<evidence type="ECO:0000256" key="3">
    <source>
        <dbReference type="ARBA" id="ARBA00023155"/>
    </source>
</evidence>
<gene>
    <name evidence="10" type="ORF">CLODIP_2_CD05571</name>
</gene>
<comment type="caution">
    <text evidence="10">The sequence shown here is derived from an EMBL/GenBank/DDBJ whole genome shotgun (WGS) entry which is preliminary data.</text>
</comment>
<dbReference type="OrthoDB" id="6159439at2759"/>
<keyword evidence="11" id="KW-1185">Reference proteome</keyword>
<evidence type="ECO:0000256" key="8">
    <source>
        <dbReference type="SAM" id="MobiDB-lite"/>
    </source>
</evidence>
<dbReference type="InterPro" id="IPR020479">
    <property type="entry name" value="HD_metazoa"/>
</dbReference>
<dbReference type="InterPro" id="IPR009057">
    <property type="entry name" value="Homeodomain-like_sf"/>
</dbReference>
<keyword evidence="2 6" id="KW-0238">DNA-binding</keyword>
<dbReference type="GO" id="GO:0051960">
    <property type="term" value="P:regulation of nervous system development"/>
    <property type="evidence" value="ECO:0007669"/>
    <property type="project" value="TreeGrafter"/>
</dbReference>
<evidence type="ECO:0000256" key="2">
    <source>
        <dbReference type="ARBA" id="ARBA00023125"/>
    </source>
</evidence>
<dbReference type="AlphaFoldDB" id="A0A8S1C8J9"/>
<accession>A0A8S1C8J9</accession>
<dbReference type="PANTHER" id="PTHR24334">
    <property type="entry name" value="HOMEOBOX PROTEIN GBX"/>
    <property type="match status" value="1"/>
</dbReference>
<dbReference type="InterPro" id="IPR017970">
    <property type="entry name" value="Homeobox_CS"/>
</dbReference>
<proteinExistence type="predicted"/>
<reference evidence="10 11" key="1">
    <citation type="submission" date="2020-04" db="EMBL/GenBank/DDBJ databases">
        <authorList>
            <person name="Alioto T."/>
            <person name="Alioto T."/>
            <person name="Gomez Garrido J."/>
        </authorList>
    </citation>
    <scope>NUCLEOTIDE SEQUENCE [LARGE SCALE GENOMIC DNA]</scope>
</reference>
<comment type="subcellular location">
    <subcellularLocation>
        <location evidence="1 6 7">Nucleus</location>
    </subcellularLocation>
</comment>
<dbReference type="FunFam" id="1.10.10.60:FF:000360">
    <property type="entry name" value="Gastrulation brain homeobox"/>
    <property type="match status" value="1"/>
</dbReference>
<evidence type="ECO:0000256" key="7">
    <source>
        <dbReference type="RuleBase" id="RU000682"/>
    </source>
</evidence>
<feature type="DNA-binding region" description="Homeobox" evidence="6">
    <location>
        <begin position="155"/>
        <end position="214"/>
    </location>
</feature>
<dbReference type="EMBL" id="CADEPI010000021">
    <property type="protein sequence ID" value="CAB3365645.1"/>
    <property type="molecule type" value="Genomic_DNA"/>
</dbReference>
<dbReference type="Gene3D" id="1.10.10.60">
    <property type="entry name" value="Homeodomain-like"/>
    <property type="match status" value="1"/>
</dbReference>
<dbReference type="GO" id="GO:0000981">
    <property type="term" value="F:DNA-binding transcription factor activity, RNA polymerase II-specific"/>
    <property type="evidence" value="ECO:0007669"/>
    <property type="project" value="InterPro"/>
</dbReference>
<dbReference type="InterPro" id="IPR001356">
    <property type="entry name" value="HD"/>
</dbReference>
<dbReference type="SMART" id="SM00389">
    <property type="entry name" value="HOX"/>
    <property type="match status" value="1"/>
</dbReference>
<organism evidence="10 11">
    <name type="scientific">Cloeon dipterum</name>
    <dbReference type="NCBI Taxonomy" id="197152"/>
    <lineage>
        <taxon>Eukaryota</taxon>
        <taxon>Metazoa</taxon>
        <taxon>Ecdysozoa</taxon>
        <taxon>Arthropoda</taxon>
        <taxon>Hexapoda</taxon>
        <taxon>Insecta</taxon>
        <taxon>Pterygota</taxon>
        <taxon>Palaeoptera</taxon>
        <taxon>Ephemeroptera</taxon>
        <taxon>Pisciforma</taxon>
        <taxon>Baetidae</taxon>
        <taxon>Cloeon</taxon>
    </lineage>
</organism>
<evidence type="ECO:0000256" key="4">
    <source>
        <dbReference type="ARBA" id="ARBA00023242"/>
    </source>
</evidence>
<feature type="compositionally biased region" description="Low complexity" evidence="8">
    <location>
        <begin position="133"/>
        <end position="145"/>
    </location>
</feature>
<sequence>METYKELPPLPFSIEAIIAGGRPAHRPPPPVPDVSAPPALAPPPWGLLYSPWLMLHLQHQGLYHPQMPPHGLLPLHPPPPHPSLSPQRLSSSEDEDEISPRSTPQPREDDASFTGGNCTEPASPGSGCGESETSATGDGTSPTDGSSGGKSSGKIRRRRTAFTSEQLLELEKEFHAKKYLSLTERSQIARSLRLSEVQVKIWFQNRRAKWKRVKAGLGSGTRGTQGAQGVGAQGNSKIVVPIPVHVNRFAVRTQHQQLEKAAAAAAAAGSGAALKLAGLPSLTPTGLLHHSAGSAMRSLTGGSTPSVSSSS</sequence>
<dbReference type="PROSITE" id="PS00027">
    <property type="entry name" value="HOMEOBOX_1"/>
    <property type="match status" value="1"/>
</dbReference>
<dbReference type="SUPFAM" id="SSF46689">
    <property type="entry name" value="Homeodomain-like"/>
    <property type="match status" value="1"/>
</dbReference>
<evidence type="ECO:0000256" key="6">
    <source>
        <dbReference type="PROSITE-ProRule" id="PRU00108"/>
    </source>
</evidence>
<evidence type="ECO:0000313" key="10">
    <source>
        <dbReference type="EMBL" id="CAB3365645.1"/>
    </source>
</evidence>
<dbReference type="PROSITE" id="PS50071">
    <property type="entry name" value="HOMEOBOX_2"/>
    <property type="match status" value="1"/>
</dbReference>
<dbReference type="Pfam" id="PF00046">
    <property type="entry name" value="Homeodomain"/>
    <property type="match status" value="1"/>
</dbReference>
<dbReference type="InterPro" id="IPR042982">
    <property type="entry name" value="GBX-1/2"/>
</dbReference>
<evidence type="ECO:0000256" key="1">
    <source>
        <dbReference type="ARBA" id="ARBA00004123"/>
    </source>
</evidence>
<dbReference type="PANTHER" id="PTHR24334:SF0">
    <property type="entry name" value="HOMEOBOX PROTEIN UNPLUGGED"/>
    <property type="match status" value="1"/>
</dbReference>
<keyword evidence="3 6" id="KW-0371">Homeobox</keyword>
<evidence type="ECO:0000256" key="5">
    <source>
        <dbReference type="ARBA" id="ARBA00068822"/>
    </source>
</evidence>
<evidence type="ECO:0000313" key="11">
    <source>
        <dbReference type="Proteomes" id="UP000494165"/>
    </source>
</evidence>
<keyword evidence="4 6" id="KW-0539">Nucleus</keyword>
<protein>
    <recommendedName>
        <fullName evidence="5">Homeobox protein unplugged</fullName>
    </recommendedName>
</protein>